<dbReference type="GO" id="GO:0016579">
    <property type="term" value="P:protein deubiquitination"/>
    <property type="evidence" value="ECO:0007669"/>
    <property type="project" value="TreeGrafter"/>
</dbReference>
<dbReference type="PANTHER" id="PTHR12419:SF11">
    <property type="entry name" value="OTU DOMAIN-CONTAINING PROTEIN DDB_G0284757"/>
    <property type="match status" value="1"/>
</dbReference>
<dbReference type="SUPFAM" id="SSF54001">
    <property type="entry name" value="Cysteine proteinases"/>
    <property type="match status" value="1"/>
</dbReference>
<reference evidence="3" key="1">
    <citation type="submission" date="2021-01" db="EMBL/GenBank/DDBJ databases">
        <authorList>
            <person name="Corre E."/>
            <person name="Pelletier E."/>
            <person name="Niang G."/>
            <person name="Scheremetjew M."/>
            <person name="Finn R."/>
            <person name="Kale V."/>
            <person name="Holt S."/>
            <person name="Cochrane G."/>
            <person name="Meng A."/>
            <person name="Brown T."/>
            <person name="Cohen L."/>
        </authorList>
    </citation>
    <scope>NUCLEOTIDE SEQUENCE</scope>
    <source>
        <strain evidence="3">CCMP645</strain>
    </source>
</reference>
<dbReference type="InterPro" id="IPR038765">
    <property type="entry name" value="Papain-like_cys_pep_sf"/>
</dbReference>
<dbReference type="PANTHER" id="PTHR12419">
    <property type="entry name" value="OTU DOMAIN CONTAINING PROTEIN"/>
    <property type="match status" value="1"/>
</dbReference>
<dbReference type="Gene3D" id="3.90.70.80">
    <property type="match status" value="1"/>
</dbReference>
<evidence type="ECO:0000256" key="1">
    <source>
        <dbReference type="SAM" id="MobiDB-lite"/>
    </source>
</evidence>
<dbReference type="EMBL" id="HBIZ01056066">
    <property type="protein sequence ID" value="CAE0782985.1"/>
    <property type="molecule type" value="Transcribed_RNA"/>
</dbReference>
<dbReference type="CDD" id="cd22751">
    <property type="entry name" value="OTU_plant_OTU9-like"/>
    <property type="match status" value="1"/>
</dbReference>
<gene>
    <name evidence="3" type="ORF">PCAR00345_LOCUS35688</name>
</gene>
<dbReference type="InterPro" id="IPR003323">
    <property type="entry name" value="OTU_dom"/>
</dbReference>
<organism evidence="3">
    <name type="scientific">Chrysotila carterae</name>
    <name type="common">Marine alga</name>
    <name type="synonym">Syracosphaera carterae</name>
    <dbReference type="NCBI Taxonomy" id="13221"/>
    <lineage>
        <taxon>Eukaryota</taxon>
        <taxon>Haptista</taxon>
        <taxon>Haptophyta</taxon>
        <taxon>Prymnesiophyceae</taxon>
        <taxon>Isochrysidales</taxon>
        <taxon>Isochrysidaceae</taxon>
        <taxon>Chrysotila</taxon>
    </lineage>
</organism>
<evidence type="ECO:0000313" key="3">
    <source>
        <dbReference type="EMBL" id="CAE0782985.1"/>
    </source>
</evidence>
<sequence>MGCGSSKQALPPKFRGDSDANARETIAAFGDVTPRTMSTRQLDSSTVIAQREQRLMELSNPSPHHGALSSSSAKRMSRVSMKTRGQMVHKVQKAAEKNSVGANGRAAGSSAHPAIFLNERLRRFGMSVAIMEGDGNCQFRAFADQIFGHQKHHALVRQSAVEHMRRNADFYGMYFEGLDGLSSYCKEMSRARTWGDELTLRAVVEAYQVVAHLITSEAENWYLVYQPEPIKLNSVDDNRICRVPPGEPLPRVGKEVFLSYIAPIHYNAIVSKGRPTSLQEPSQG</sequence>
<dbReference type="GO" id="GO:0004843">
    <property type="term" value="F:cysteine-type deubiquitinase activity"/>
    <property type="evidence" value="ECO:0007669"/>
    <property type="project" value="TreeGrafter"/>
</dbReference>
<accession>A0A7S4C0Z9</accession>
<feature type="domain" description="OTU" evidence="2">
    <location>
        <begin position="126"/>
        <end position="272"/>
    </location>
</feature>
<dbReference type="PROSITE" id="PS50802">
    <property type="entry name" value="OTU"/>
    <property type="match status" value="1"/>
</dbReference>
<name>A0A7S4C0Z9_CHRCT</name>
<evidence type="ECO:0000259" key="2">
    <source>
        <dbReference type="PROSITE" id="PS50802"/>
    </source>
</evidence>
<dbReference type="AlphaFoldDB" id="A0A7S4C0Z9"/>
<feature type="region of interest" description="Disordered" evidence="1">
    <location>
        <begin position="1"/>
        <end position="20"/>
    </location>
</feature>
<protein>
    <recommendedName>
        <fullName evidence="2">OTU domain-containing protein</fullName>
    </recommendedName>
</protein>
<dbReference type="InterPro" id="IPR050704">
    <property type="entry name" value="Peptidase_C85-like"/>
</dbReference>
<proteinExistence type="predicted"/>
<dbReference type="Pfam" id="PF02338">
    <property type="entry name" value="OTU"/>
    <property type="match status" value="1"/>
</dbReference>